<protein>
    <submittedName>
        <fullName evidence="2">SusD/RagB family nutrient-binding outer membrane lipoprotein</fullName>
    </submittedName>
</protein>
<reference evidence="2 3" key="1">
    <citation type="submission" date="2018-08" db="EMBL/GenBank/DDBJ databases">
        <title>Fibrisoma montanum sp. nov., isolated from Danxia mountain soil.</title>
        <authorList>
            <person name="Huang Y."/>
        </authorList>
    </citation>
    <scope>NUCLEOTIDE SEQUENCE [LARGE SCALE GENOMIC DNA]</scope>
    <source>
        <strain evidence="2 3">HYT19</strain>
    </source>
</reference>
<dbReference type="OrthoDB" id="843771at2"/>
<evidence type="ECO:0000256" key="1">
    <source>
        <dbReference type="SAM" id="SignalP"/>
    </source>
</evidence>
<dbReference type="PROSITE" id="PS51257">
    <property type="entry name" value="PROKAR_LIPOPROTEIN"/>
    <property type="match status" value="1"/>
</dbReference>
<keyword evidence="3" id="KW-1185">Reference proteome</keyword>
<dbReference type="Gene3D" id="1.25.40.390">
    <property type="match status" value="1"/>
</dbReference>
<feature type="signal peptide" evidence="1">
    <location>
        <begin position="1"/>
        <end position="21"/>
    </location>
</feature>
<evidence type="ECO:0000313" key="2">
    <source>
        <dbReference type="EMBL" id="RIV23388.1"/>
    </source>
</evidence>
<keyword evidence="1" id="KW-0732">Signal</keyword>
<proteinExistence type="predicted"/>
<comment type="caution">
    <text evidence="2">The sequence shown here is derived from an EMBL/GenBank/DDBJ whole genome shotgun (WGS) entry which is preliminary data.</text>
</comment>
<name>A0A418MAJ0_9BACT</name>
<evidence type="ECO:0000313" key="3">
    <source>
        <dbReference type="Proteomes" id="UP000283523"/>
    </source>
</evidence>
<accession>A0A418MAJ0</accession>
<keyword evidence="2" id="KW-0449">Lipoprotein</keyword>
<gene>
    <name evidence="2" type="ORF">DYU11_10295</name>
</gene>
<dbReference type="InterPro" id="IPR041662">
    <property type="entry name" value="SusD-like_2"/>
</dbReference>
<feature type="chain" id="PRO_5019504357" evidence="1">
    <location>
        <begin position="22"/>
        <end position="494"/>
    </location>
</feature>
<dbReference type="Pfam" id="PF12771">
    <property type="entry name" value="SusD-like_2"/>
    <property type="match status" value="1"/>
</dbReference>
<organism evidence="2 3">
    <name type="scientific">Fibrisoma montanum</name>
    <dbReference type="NCBI Taxonomy" id="2305895"/>
    <lineage>
        <taxon>Bacteria</taxon>
        <taxon>Pseudomonadati</taxon>
        <taxon>Bacteroidota</taxon>
        <taxon>Cytophagia</taxon>
        <taxon>Cytophagales</taxon>
        <taxon>Spirosomataceae</taxon>
        <taxon>Fibrisoma</taxon>
    </lineage>
</organism>
<dbReference type="AlphaFoldDB" id="A0A418MAJ0"/>
<dbReference type="InterPro" id="IPR011990">
    <property type="entry name" value="TPR-like_helical_dom_sf"/>
</dbReference>
<sequence>MKRTQLFIVILAMLGVFTTSCDNKFEEVNANPNNPEVVNPELLMVTILRGTVNQMVNEAFSTGNVVAQYSTEIREPNTDRYIWGSFDTWGNGYTVLRDVNNLYKIAEGRQLNNYKGIALVMKSLIFARMTDAYGDLPYTDALKGKEEEPVYAPAYDRQEVIYRGILADLAEANRLLSATGGTVRSDILYNGDITRWKRLANSLRLRVLVRQSKRVDPSAAMREILADPAANPLILSNADNAVLRYVEAPNLYPLTGQRSGFFFDRRLSKTLADQLNALQDPRLGVFAQPTAASQDAFTAGRGPLVYTGVRNGETDQNLGSSIDRNVSALGSSYYRGLQVAVPAQGLVMTAAEVQFILAEAAQRGWITGNASTYYTAGIQASVEYYRQMSGTNISVTPQYLTQPTVALSADRALEQIATQKWIALYFNDLQGWHEWKRTGFPRLQPSFVNNNSNRIPVRFRYPTNQQVTNRTNYTEAVKVQGPDDINTRLWWMGN</sequence>
<dbReference type="SUPFAM" id="SSF48452">
    <property type="entry name" value="TPR-like"/>
    <property type="match status" value="1"/>
</dbReference>
<dbReference type="EMBL" id="QXED01000003">
    <property type="protein sequence ID" value="RIV23388.1"/>
    <property type="molecule type" value="Genomic_DNA"/>
</dbReference>
<dbReference type="RefSeq" id="WP_119667606.1">
    <property type="nucleotide sequence ID" value="NZ_QXED01000003.1"/>
</dbReference>
<dbReference type="Proteomes" id="UP000283523">
    <property type="component" value="Unassembled WGS sequence"/>
</dbReference>